<dbReference type="AlphaFoldDB" id="I3EFW6"/>
<dbReference type="EMBL" id="GL870879">
    <property type="protein sequence ID" value="EIJ88113.1"/>
    <property type="molecule type" value="Genomic_DNA"/>
</dbReference>
<keyword evidence="1" id="KW-0472">Membrane</keyword>
<keyword evidence="1" id="KW-1133">Transmembrane helix</keyword>
<proteinExistence type="predicted"/>
<protein>
    <submittedName>
        <fullName evidence="2">Uncharacterized protein</fullName>
    </submittedName>
</protein>
<keyword evidence="1" id="KW-0812">Transmembrane</keyword>
<sequence>MANYIIDEIKIRAELQKEFKNKNGKMNYADTDKLFIIIAGINKEKRIFTEVAEPLANLAYNILYKQLFGRIIYIYYNEEDIISKLHEALRHIDLFVDIIKELADELDSDEKKEAFYRIIGNSYLLMAEGYIFRKELLDSAINTLCEKEEILKLNDEVTSTYAIAKLCELTESKECSRFKRALDILVKHGDNLIITDKNGEKQSNISNLEITKDDIYSLQLLTKTESYDIRNLIYFLDGSICKSMYNLGFIRLFLLYSNLVIKMDKNDIYFYICRLYVNIFNMFIRSNQNILNIESYKQKHKNIFKSYLNQIFKKRIEDIDIGNEKLSIFNTIKNHQYINMEDIKNNLLKKHFESIESDIATIGPFTFRSKGPSYLKIIAVILIIISIIILSIFLLYPSGIKEIMNN</sequence>
<dbReference type="Proteomes" id="UP000002872">
    <property type="component" value="Unassembled WGS sequence"/>
</dbReference>
<dbReference type="OrthoDB" id="10350244at2759"/>
<reference evidence="2" key="1">
    <citation type="submission" date="2011-01" db="EMBL/GenBank/DDBJ databases">
        <title>The Genome Sequence of Nematocida parisii strain ERTm3.</title>
        <authorList>
            <consortium name="The Broad Institute Genome Sequencing Platform"/>
            <consortium name="The Broad Institute Genome Sequencing Center for Infectious Disease"/>
            <person name="Cuomo C."/>
            <person name="Troemel E."/>
            <person name="Young S.K."/>
            <person name="Zeng Q."/>
            <person name="Gargeya S."/>
            <person name="Fitzgerald M."/>
            <person name="Haas B."/>
            <person name="Abouelleil A."/>
            <person name="Alvarado L."/>
            <person name="Arachchi H.M."/>
            <person name="Berlin A."/>
            <person name="Chapman S.B."/>
            <person name="Gearin G."/>
            <person name="Goldberg J."/>
            <person name="Griggs A."/>
            <person name="Gujja S."/>
            <person name="Hansen M."/>
            <person name="Heiman D."/>
            <person name="Howarth C."/>
            <person name="Larimer J."/>
            <person name="Lui A."/>
            <person name="MacDonald P.J.P."/>
            <person name="McCowen C."/>
            <person name="Montmayeur A."/>
            <person name="Murphy C."/>
            <person name="Neiman D."/>
            <person name="Pearson M."/>
            <person name="Priest M."/>
            <person name="Roberts A."/>
            <person name="Saif S."/>
            <person name="Shea T."/>
            <person name="Sisk P."/>
            <person name="Stolte C."/>
            <person name="Sykes S."/>
            <person name="Wortman J."/>
            <person name="Nusbaum C."/>
            <person name="Birren B."/>
        </authorList>
    </citation>
    <scope>NUCLEOTIDE SEQUENCE</scope>
    <source>
        <strain evidence="2">ERTm3</strain>
    </source>
</reference>
<feature type="transmembrane region" description="Helical" evidence="1">
    <location>
        <begin position="374"/>
        <end position="396"/>
    </location>
</feature>
<dbReference type="InParanoid" id="I3EFW6"/>
<accession>I3EFW6</accession>
<dbReference type="VEuPathDB" id="MicrosporidiaDB:NEQG_01557"/>
<keyword evidence="3" id="KW-1185">Reference proteome</keyword>
<dbReference type="HOGENOM" id="CLU_031899_0_0_1"/>
<evidence type="ECO:0000256" key="1">
    <source>
        <dbReference type="SAM" id="Phobius"/>
    </source>
</evidence>
<organism evidence="2 3">
    <name type="scientific">Nematocida parisii (strain ERTm3)</name>
    <name type="common">Nematode killer fungus</name>
    <dbReference type="NCBI Taxonomy" id="935791"/>
    <lineage>
        <taxon>Eukaryota</taxon>
        <taxon>Fungi</taxon>
        <taxon>Fungi incertae sedis</taxon>
        <taxon>Microsporidia</taxon>
        <taxon>Nematocida</taxon>
    </lineage>
</organism>
<name>I3EFW6_NEMP3</name>
<evidence type="ECO:0000313" key="3">
    <source>
        <dbReference type="Proteomes" id="UP000002872"/>
    </source>
</evidence>
<gene>
    <name evidence="2" type="ORF">NEQG_01557</name>
</gene>
<evidence type="ECO:0000313" key="2">
    <source>
        <dbReference type="EMBL" id="EIJ88113.1"/>
    </source>
</evidence>